<accession>A0A838XG58</accession>
<protein>
    <submittedName>
        <fullName evidence="3">Endonuclease/exonuclease/phosphatase family protein</fullName>
    </submittedName>
</protein>
<evidence type="ECO:0000259" key="2">
    <source>
        <dbReference type="Pfam" id="PF03372"/>
    </source>
</evidence>
<keyword evidence="3" id="KW-0255">Endonuclease</keyword>
<name>A0A838XG58_9ACTN</name>
<feature type="chain" id="PRO_5032469624" evidence="1">
    <location>
        <begin position="31"/>
        <end position="436"/>
    </location>
</feature>
<evidence type="ECO:0000256" key="1">
    <source>
        <dbReference type="SAM" id="SignalP"/>
    </source>
</evidence>
<dbReference type="InterPro" id="IPR036691">
    <property type="entry name" value="Endo/exonu/phosph_ase_sf"/>
</dbReference>
<dbReference type="Pfam" id="PF03372">
    <property type="entry name" value="Exo_endo_phos"/>
    <property type="match status" value="1"/>
</dbReference>
<keyword evidence="3" id="KW-0269">Exonuclease</keyword>
<comment type="caution">
    <text evidence="3">The sequence shown here is derived from an EMBL/GenBank/DDBJ whole genome shotgun (WGS) entry which is preliminary data.</text>
</comment>
<keyword evidence="3" id="KW-0378">Hydrolase</keyword>
<evidence type="ECO:0000313" key="3">
    <source>
        <dbReference type="EMBL" id="MBA4609515.1"/>
    </source>
</evidence>
<keyword evidence="3" id="KW-0540">Nuclease</keyword>
<dbReference type="EMBL" id="JACEOG010000002">
    <property type="protein sequence ID" value="MBA4609515.1"/>
    <property type="molecule type" value="Genomic_DNA"/>
</dbReference>
<feature type="domain" description="Endonuclease/exonuclease/phosphatase" evidence="2">
    <location>
        <begin position="61"/>
        <end position="427"/>
    </location>
</feature>
<dbReference type="AlphaFoldDB" id="A0A838XG58"/>
<dbReference type="Gene3D" id="3.60.10.10">
    <property type="entry name" value="Endonuclease/exonuclease/phosphatase"/>
    <property type="match status" value="1"/>
</dbReference>
<dbReference type="Proteomes" id="UP000550354">
    <property type="component" value="Unassembled WGS sequence"/>
</dbReference>
<dbReference type="SUPFAM" id="SSF56219">
    <property type="entry name" value="DNase I-like"/>
    <property type="match status" value="1"/>
</dbReference>
<dbReference type="GO" id="GO:0004519">
    <property type="term" value="F:endonuclease activity"/>
    <property type="evidence" value="ECO:0007669"/>
    <property type="project" value="UniProtKB-KW"/>
</dbReference>
<evidence type="ECO:0000313" key="4">
    <source>
        <dbReference type="Proteomes" id="UP000550354"/>
    </source>
</evidence>
<proteinExistence type="predicted"/>
<feature type="signal peptide" evidence="1">
    <location>
        <begin position="1"/>
        <end position="30"/>
    </location>
</feature>
<gene>
    <name evidence="3" type="ORF">H1W00_13595</name>
</gene>
<sequence>MRSRLAAASLALAVATGLLTVPLTAAPASAAPARCAAYGDVVRETSPGGVLAGRTPLLIGSYNVAGYNASRGTMKPWESRADRVVAKIMHCAPDVIGLQEASEAWMQRRPAGARNHAQYEHVVDLMNARTSGAPYRVTNTHRKQCPTTGPNPAVWNGTWKGQRAPWRACTTSPSRSSSDNRTIYDSRVLAVVRQGVRRLSSATSTPRTLDWTVFRVLATGREFVFANTHLDARYRGKATTTSTSNTFRRKQAGQVLSTMKQVRALRGGVLPAVLVGDLNSGGRTRSTTAADDFTRAGLVDLLGTDRRKYRSKSARWRGSCKSVGVTSSLVNTRNWRVPLHVKRRINVAYNSSNAVSGKGPGSAKNTCMYNDKKLKRPRGATPAAYYRYQGTRIDYVLAAGLRGRGWETVVDANLRKARYRVTPPSDHNMVAATLAF</sequence>
<reference evidence="3 4" key="1">
    <citation type="submission" date="2020-07" db="EMBL/GenBank/DDBJ databases">
        <title>Draft genome and description of Aeromicrobium phoceense strain Marseille-Q0843 isolated from healthy skin swab.</title>
        <authorList>
            <person name="Boxberger M."/>
            <person name="La Scola B."/>
        </authorList>
    </citation>
    <scope>NUCLEOTIDE SEQUENCE [LARGE SCALE GENOMIC DNA]</scope>
    <source>
        <strain evidence="3 4">Marseille-Q0843</strain>
    </source>
</reference>
<dbReference type="InterPro" id="IPR005135">
    <property type="entry name" value="Endo/exonuclease/phosphatase"/>
</dbReference>
<keyword evidence="1" id="KW-0732">Signal</keyword>
<dbReference type="GO" id="GO:0004527">
    <property type="term" value="F:exonuclease activity"/>
    <property type="evidence" value="ECO:0007669"/>
    <property type="project" value="UniProtKB-KW"/>
</dbReference>
<keyword evidence="4" id="KW-1185">Reference proteome</keyword>
<dbReference type="RefSeq" id="WP_181756377.1">
    <property type="nucleotide sequence ID" value="NZ_JACEOG010000002.1"/>
</dbReference>
<organism evidence="3 4">
    <name type="scientific">Aeromicrobium phoceense</name>
    <dbReference type="NCBI Taxonomy" id="2754045"/>
    <lineage>
        <taxon>Bacteria</taxon>
        <taxon>Bacillati</taxon>
        <taxon>Actinomycetota</taxon>
        <taxon>Actinomycetes</taxon>
        <taxon>Propionibacteriales</taxon>
        <taxon>Nocardioidaceae</taxon>
        <taxon>Aeromicrobium</taxon>
    </lineage>
</organism>